<feature type="region of interest" description="Disordered" evidence="1">
    <location>
        <begin position="94"/>
        <end position="156"/>
    </location>
</feature>
<proteinExistence type="predicted"/>
<evidence type="ECO:0000313" key="3">
    <source>
        <dbReference type="Proteomes" id="UP000799440"/>
    </source>
</evidence>
<sequence>MPPKGLYTWPRHHELPGGVPRPVFDAQDFANDDEEVMAGSGGGGGGVRDEQAPGAAAKTGSGHELTLSKKERKKKKKRELKELKELKELEDALRKAEKSVLAPTSVKTVDETKGDNNSTEIPKTTELPKKDKKRKRMSEASTVESALLSPPAKKLETPGFLIGADLVKNVQRSMAGLNPEILPGASSTTDKNEKKDRKEKKKQRKSKDKSELTAAGVAQVGIPIEDALELKTRAEKTSNSQSTPQKRQKRDELSAAGNRFTEVTPIAAPSVPSVPKKTPVPLPPPATPVRQTFAHQSWKDRGEVVIPETPPSSPEGNRGLTLRTPIPPPQFAVSHRPEVSASHNGPRMSVENTATSEMQSATPTSAQKPREEPASAIRPKGPRTPTPKKKKRKRTSRASSISSSAPSTTASSCTKSIIDLLNRTGKPYTRSGASTDPFTVPSPPNPHIETHQEAGIQDFNAAFKTVRHCVNFTIEAAYLTQYLDRIAETQSSEYPLPCLGPGSGCTTKRHEALEHARQGHDDTNNNLSSSHSETATAFLQKAITTSRNNIDILQSAIQRFEQAQTLLRLSIHARIPVPLGRLSGKWTLYCPSYSLHHVDRYGYGDRALYISSISGFKHTETYSARLSIPPRSMPYTILTFMVPPHASFRSTVLKTSAEGYAMEVTFLGNGFLVLRMDLNLLLKGKPTEVVGGRKAWMEFLGVNERAVEWEGREEGEE</sequence>
<keyword evidence="3" id="KW-1185">Reference proteome</keyword>
<dbReference type="OrthoDB" id="3685818at2759"/>
<feature type="compositionally biased region" description="Low complexity" evidence="1">
    <location>
        <begin position="397"/>
        <end position="413"/>
    </location>
</feature>
<reference evidence="2" key="1">
    <citation type="journal article" date="2020" name="Stud. Mycol.">
        <title>101 Dothideomycetes genomes: a test case for predicting lifestyles and emergence of pathogens.</title>
        <authorList>
            <person name="Haridas S."/>
            <person name="Albert R."/>
            <person name="Binder M."/>
            <person name="Bloem J."/>
            <person name="Labutti K."/>
            <person name="Salamov A."/>
            <person name="Andreopoulos B."/>
            <person name="Baker S."/>
            <person name="Barry K."/>
            <person name="Bills G."/>
            <person name="Bluhm B."/>
            <person name="Cannon C."/>
            <person name="Castanera R."/>
            <person name="Culley D."/>
            <person name="Daum C."/>
            <person name="Ezra D."/>
            <person name="Gonzalez J."/>
            <person name="Henrissat B."/>
            <person name="Kuo A."/>
            <person name="Liang C."/>
            <person name="Lipzen A."/>
            <person name="Lutzoni F."/>
            <person name="Magnuson J."/>
            <person name="Mondo S."/>
            <person name="Nolan M."/>
            <person name="Ohm R."/>
            <person name="Pangilinan J."/>
            <person name="Park H.-J."/>
            <person name="Ramirez L."/>
            <person name="Alfaro M."/>
            <person name="Sun H."/>
            <person name="Tritt A."/>
            <person name="Yoshinaga Y."/>
            <person name="Zwiers L.-H."/>
            <person name="Turgeon B."/>
            <person name="Goodwin S."/>
            <person name="Spatafora J."/>
            <person name="Crous P."/>
            <person name="Grigoriev I."/>
        </authorList>
    </citation>
    <scope>NUCLEOTIDE SEQUENCE</scope>
    <source>
        <strain evidence="2">CBS 119925</strain>
    </source>
</reference>
<feature type="compositionally biased region" description="Low complexity" evidence="1">
    <location>
        <begin position="268"/>
        <end position="277"/>
    </location>
</feature>
<feature type="compositionally biased region" description="Pro residues" evidence="1">
    <location>
        <begin position="278"/>
        <end position="287"/>
    </location>
</feature>
<dbReference type="EMBL" id="MU006566">
    <property type="protein sequence ID" value="KAF2749475.1"/>
    <property type="molecule type" value="Genomic_DNA"/>
</dbReference>
<feature type="region of interest" description="Disordered" evidence="1">
    <location>
        <begin position="176"/>
        <end position="413"/>
    </location>
</feature>
<accession>A0A6A6VFZ1</accession>
<evidence type="ECO:0000313" key="2">
    <source>
        <dbReference type="EMBL" id="KAF2749475.1"/>
    </source>
</evidence>
<dbReference type="AlphaFoldDB" id="A0A6A6VFZ1"/>
<evidence type="ECO:0000256" key="1">
    <source>
        <dbReference type="SAM" id="MobiDB-lite"/>
    </source>
</evidence>
<protein>
    <submittedName>
        <fullName evidence="2">Uncharacterized protein</fullName>
    </submittedName>
</protein>
<name>A0A6A6VFZ1_9PLEO</name>
<feature type="compositionally biased region" description="Polar residues" evidence="1">
    <location>
        <begin position="350"/>
        <end position="367"/>
    </location>
</feature>
<organism evidence="2 3">
    <name type="scientific">Sporormia fimetaria CBS 119925</name>
    <dbReference type="NCBI Taxonomy" id="1340428"/>
    <lineage>
        <taxon>Eukaryota</taxon>
        <taxon>Fungi</taxon>
        <taxon>Dikarya</taxon>
        <taxon>Ascomycota</taxon>
        <taxon>Pezizomycotina</taxon>
        <taxon>Dothideomycetes</taxon>
        <taxon>Pleosporomycetidae</taxon>
        <taxon>Pleosporales</taxon>
        <taxon>Sporormiaceae</taxon>
        <taxon>Sporormia</taxon>
    </lineage>
</organism>
<feature type="compositionally biased region" description="Basic residues" evidence="1">
    <location>
        <begin position="386"/>
        <end position="396"/>
    </location>
</feature>
<dbReference type="Proteomes" id="UP000799440">
    <property type="component" value="Unassembled WGS sequence"/>
</dbReference>
<feature type="region of interest" description="Disordered" evidence="1">
    <location>
        <begin position="1"/>
        <end position="79"/>
    </location>
</feature>
<feature type="compositionally biased region" description="Basic residues" evidence="1">
    <location>
        <begin position="197"/>
        <end position="207"/>
    </location>
</feature>
<gene>
    <name evidence="2" type="ORF">M011DRAFT_484897</name>
</gene>